<proteinExistence type="predicted"/>
<reference evidence="1 2" key="1">
    <citation type="submission" date="2018-07" db="EMBL/GenBank/DDBJ databases">
        <title>Genomic and Epidemiologic Investigation of an Indolent Hospital Outbreak.</title>
        <authorList>
            <person name="Johnson R.C."/>
            <person name="Deming C."/>
            <person name="Conlan S."/>
            <person name="Zellmer C.J."/>
            <person name="Michelin A.V."/>
            <person name="Lee-Lin S."/>
            <person name="Thomas P.J."/>
            <person name="Park M."/>
            <person name="Weingarten R.A."/>
            <person name="Less J."/>
            <person name="Dekker J.P."/>
            <person name="Frank K.M."/>
            <person name="Musser K.A."/>
            <person name="Mcquiston J.R."/>
            <person name="Henderson D.K."/>
            <person name="Lau A.F."/>
            <person name="Palmore T.N."/>
            <person name="Segre J.A."/>
        </authorList>
    </citation>
    <scope>NUCLEOTIDE SEQUENCE [LARGE SCALE GENOMIC DNA]</scope>
    <source>
        <strain evidence="1 2">SK-NIH.Env6_1116</strain>
    </source>
</reference>
<comment type="caution">
    <text evidence="1">The sequence shown here is derived from an EMBL/GenBank/DDBJ whole genome shotgun (WGS) entry which is preliminary data.</text>
</comment>
<protein>
    <submittedName>
        <fullName evidence="1">Uncharacterized protein</fullName>
    </submittedName>
</protein>
<organism evidence="1 2">
    <name type="scientific">Sphingobium yanoikuyae</name>
    <name type="common">Sphingomonas yanoikuyae</name>
    <dbReference type="NCBI Taxonomy" id="13690"/>
    <lineage>
        <taxon>Bacteria</taxon>
        <taxon>Pseudomonadati</taxon>
        <taxon>Pseudomonadota</taxon>
        <taxon>Alphaproteobacteria</taxon>
        <taxon>Sphingomonadales</taxon>
        <taxon>Sphingomonadaceae</taxon>
        <taxon>Sphingobium</taxon>
    </lineage>
</organism>
<name>A0A430BZD6_SPHYA</name>
<sequence>MTDIIQELRSLIAKATPGPWETVETKIPWSIASGKQGNHTERRIATTWDHPQSRAPSPVVTGSVGLGFDGGPPAHLVHISKEDAALIVAAINHLPALLDRLEAAERVIDFLDMRRPIKGIERRSNEEVFAIMADRIRLAEAGHYRLPSIREVKP</sequence>
<dbReference type="Proteomes" id="UP000287401">
    <property type="component" value="Unassembled WGS sequence"/>
</dbReference>
<evidence type="ECO:0000313" key="2">
    <source>
        <dbReference type="Proteomes" id="UP000287401"/>
    </source>
</evidence>
<accession>A0A430BZD6</accession>
<evidence type="ECO:0000313" key="1">
    <source>
        <dbReference type="EMBL" id="RSU58052.1"/>
    </source>
</evidence>
<dbReference type="EMBL" id="QRAL01000006">
    <property type="protein sequence ID" value="RSU58052.1"/>
    <property type="molecule type" value="Genomic_DNA"/>
</dbReference>
<gene>
    <name evidence="1" type="ORF">DAH51_07355</name>
</gene>
<dbReference type="RefSeq" id="WP_125997855.1">
    <property type="nucleotide sequence ID" value="NZ_DAMDBB010000015.1"/>
</dbReference>
<dbReference type="AlphaFoldDB" id="A0A430BZD6"/>